<evidence type="ECO:0000313" key="2">
    <source>
        <dbReference type="EMBL" id="TRU78516.1"/>
    </source>
</evidence>
<feature type="non-terminal residue" evidence="2">
    <location>
        <position position="1"/>
    </location>
</feature>
<gene>
    <name evidence="2" type="ORF">EWV77_04040</name>
</gene>
<feature type="transmembrane region" description="Helical" evidence="1">
    <location>
        <begin position="12"/>
        <end position="35"/>
    </location>
</feature>
<dbReference type="Proteomes" id="UP000320674">
    <property type="component" value="Unassembled WGS sequence"/>
</dbReference>
<comment type="caution">
    <text evidence="2">The sequence shown here is derived from an EMBL/GenBank/DDBJ whole genome shotgun (WGS) entry which is preliminary data.</text>
</comment>
<sequence length="59" mass="6741">PIYAVSVSLYRFQLLLGVGTLIEFYFKLIICITIPEEPITDSIHRFQGIAKKFTLIVNP</sequence>
<keyword evidence="1" id="KW-0812">Transmembrane</keyword>
<evidence type="ECO:0000256" key="1">
    <source>
        <dbReference type="SAM" id="Phobius"/>
    </source>
</evidence>
<name>A0A552I4W6_MICVR</name>
<dbReference type="AlphaFoldDB" id="A0A552I4W6"/>
<keyword evidence="1" id="KW-1133">Transmembrane helix</keyword>
<dbReference type="EMBL" id="SFAZ01000061">
    <property type="protein sequence ID" value="TRU78516.1"/>
    <property type="molecule type" value="Genomic_DNA"/>
</dbReference>
<reference evidence="2 3" key="1">
    <citation type="submission" date="2019-01" db="EMBL/GenBank/DDBJ databases">
        <title>Coherence of Microcystis species and biogeography revealed through population genomics.</title>
        <authorList>
            <person name="Perez-Carrascal O.M."/>
            <person name="Terrat Y."/>
            <person name="Giani A."/>
            <person name="Fortin N."/>
            <person name="Tromas N."/>
            <person name="Shapiro B.J."/>
        </authorList>
    </citation>
    <scope>NUCLEOTIDE SEQUENCE [LARGE SCALE GENOMIC DNA]</scope>
    <source>
        <strain evidence="2">Mv_BB_P_19951000_S68D</strain>
    </source>
</reference>
<evidence type="ECO:0000313" key="3">
    <source>
        <dbReference type="Proteomes" id="UP000320674"/>
    </source>
</evidence>
<keyword evidence="1" id="KW-0472">Membrane</keyword>
<organism evidence="2 3">
    <name type="scientific">Microcystis viridis Mv_BB_P_19951000_S68D</name>
    <dbReference type="NCBI Taxonomy" id="2486270"/>
    <lineage>
        <taxon>Bacteria</taxon>
        <taxon>Bacillati</taxon>
        <taxon>Cyanobacteriota</taxon>
        <taxon>Cyanophyceae</taxon>
        <taxon>Oscillatoriophycideae</taxon>
        <taxon>Chroococcales</taxon>
        <taxon>Microcystaceae</taxon>
        <taxon>Microcystis</taxon>
    </lineage>
</organism>
<protein>
    <submittedName>
        <fullName evidence="2">Uncharacterized protein</fullName>
    </submittedName>
</protein>
<proteinExistence type="predicted"/>
<accession>A0A552I4W6</accession>